<feature type="chain" id="PRO_5047088192" description="Expansin-like EG45 domain-containing protein" evidence="3">
    <location>
        <begin position="19"/>
        <end position="261"/>
    </location>
</feature>
<sequence length="261" mass="29360">MKLISVFLFLVLLTKIFSFSGEGTYYAISETVNCGLPIDMNGDLMYAALNAQQYDGAKECGRCAKVYGPHGDNDQYKDPITVLIVDQCPECAYGDLDLTQKAFEKIAPTVEGRIDITWEWVACSVTGNYKIYTDSGSNIYWTSFQIRNNRIDVTKVEIEDAGTWHDASLQEHNYWYYDPASSISQPFKVRVTGINQEVFTTTIDTFEAGKEYDSGYQFEGGDSDGNGDNDDDNGTDNTDFGKGNKTDLYYNFYVDGYRIKS</sequence>
<name>A0ABQ8Y473_9EUKA</name>
<dbReference type="InterPro" id="IPR036749">
    <property type="entry name" value="Expansin_CBD_sf"/>
</dbReference>
<dbReference type="SUPFAM" id="SSF49590">
    <property type="entry name" value="PHL pollen allergen"/>
    <property type="match status" value="1"/>
</dbReference>
<dbReference type="Gene3D" id="2.40.40.10">
    <property type="entry name" value="RlpA-like domain"/>
    <property type="match status" value="1"/>
</dbReference>
<evidence type="ECO:0000256" key="3">
    <source>
        <dbReference type="SAM" id="SignalP"/>
    </source>
</evidence>
<evidence type="ECO:0000259" key="4">
    <source>
        <dbReference type="PROSITE" id="PS50842"/>
    </source>
</evidence>
<feature type="compositionally biased region" description="Acidic residues" evidence="2">
    <location>
        <begin position="221"/>
        <end position="234"/>
    </location>
</feature>
<dbReference type="Pfam" id="PF03330">
    <property type="entry name" value="DPBB_1"/>
    <property type="match status" value="1"/>
</dbReference>
<evidence type="ECO:0000256" key="1">
    <source>
        <dbReference type="ARBA" id="ARBA00022729"/>
    </source>
</evidence>
<evidence type="ECO:0000256" key="2">
    <source>
        <dbReference type="SAM" id="MobiDB-lite"/>
    </source>
</evidence>
<evidence type="ECO:0000313" key="5">
    <source>
        <dbReference type="EMBL" id="KAJ6238499.1"/>
    </source>
</evidence>
<gene>
    <name evidence="5" type="ORF">M0813_25722</name>
</gene>
<dbReference type="InterPro" id="IPR049818">
    <property type="entry name" value="Expansin_EXLX1-like"/>
</dbReference>
<proteinExistence type="predicted"/>
<comment type="caution">
    <text evidence="5">The sequence shown here is derived from an EMBL/GenBank/DDBJ whole genome shotgun (WGS) entry which is preliminary data.</text>
</comment>
<dbReference type="InterPro" id="IPR009009">
    <property type="entry name" value="RlpA-like_DPBB"/>
</dbReference>
<dbReference type="NCBIfam" id="NF041144">
    <property type="entry name" value="expansin_EXLX1"/>
    <property type="match status" value="1"/>
</dbReference>
<dbReference type="PANTHER" id="PTHR31836">
    <property type="match status" value="1"/>
</dbReference>
<dbReference type="InterPro" id="IPR007112">
    <property type="entry name" value="Expansin/allergen_DPBB_dom"/>
</dbReference>
<dbReference type="PANTHER" id="PTHR31836:SF21">
    <property type="entry name" value="EXPANSIN-LIKE PROTEIN 7"/>
    <property type="match status" value="1"/>
</dbReference>
<dbReference type="InterPro" id="IPR051477">
    <property type="entry name" value="Expansin_CellWall"/>
</dbReference>
<dbReference type="Proteomes" id="UP001150062">
    <property type="component" value="Unassembled WGS sequence"/>
</dbReference>
<dbReference type="InterPro" id="IPR036908">
    <property type="entry name" value="RlpA-like_sf"/>
</dbReference>
<feature type="domain" description="Expansin-like EG45" evidence="4">
    <location>
        <begin position="20"/>
        <end position="128"/>
    </location>
</feature>
<keyword evidence="1 3" id="KW-0732">Signal</keyword>
<dbReference type="PROSITE" id="PS50842">
    <property type="entry name" value="EXPANSIN_EG45"/>
    <property type="match status" value="1"/>
</dbReference>
<protein>
    <recommendedName>
        <fullName evidence="4">Expansin-like EG45 domain-containing protein</fullName>
    </recommendedName>
</protein>
<evidence type="ECO:0000313" key="6">
    <source>
        <dbReference type="Proteomes" id="UP001150062"/>
    </source>
</evidence>
<dbReference type="SUPFAM" id="SSF50685">
    <property type="entry name" value="Barwin-like endoglucanases"/>
    <property type="match status" value="1"/>
</dbReference>
<dbReference type="Gene3D" id="2.60.40.760">
    <property type="entry name" value="Expansin, cellulose-binding-like domain"/>
    <property type="match status" value="1"/>
</dbReference>
<feature type="region of interest" description="Disordered" evidence="2">
    <location>
        <begin position="214"/>
        <end position="240"/>
    </location>
</feature>
<dbReference type="CDD" id="cd22272">
    <property type="entry name" value="DPBB_EXLX1-like"/>
    <property type="match status" value="1"/>
</dbReference>
<dbReference type="EMBL" id="JAOAOG010000232">
    <property type="protein sequence ID" value="KAJ6238499.1"/>
    <property type="molecule type" value="Genomic_DNA"/>
</dbReference>
<reference evidence="5" key="1">
    <citation type="submission" date="2022-08" db="EMBL/GenBank/DDBJ databases">
        <title>Novel sulfate-reducing endosymbionts in the free-living metamonad Anaeramoeba.</title>
        <authorList>
            <person name="Jerlstrom-Hultqvist J."/>
            <person name="Cepicka I."/>
            <person name="Gallot-Lavallee L."/>
            <person name="Salas-Leiva D."/>
            <person name="Curtis B.A."/>
            <person name="Zahonova K."/>
            <person name="Pipaliya S."/>
            <person name="Dacks J."/>
            <person name="Roger A.J."/>
        </authorList>
    </citation>
    <scope>NUCLEOTIDE SEQUENCE</scope>
    <source>
        <strain evidence="5">Schooner1</strain>
    </source>
</reference>
<accession>A0ABQ8Y473</accession>
<keyword evidence="6" id="KW-1185">Reference proteome</keyword>
<feature type="signal peptide" evidence="3">
    <location>
        <begin position="1"/>
        <end position="18"/>
    </location>
</feature>
<organism evidence="5 6">
    <name type="scientific">Anaeramoeba flamelloides</name>
    <dbReference type="NCBI Taxonomy" id="1746091"/>
    <lineage>
        <taxon>Eukaryota</taxon>
        <taxon>Metamonada</taxon>
        <taxon>Anaeramoebidae</taxon>
        <taxon>Anaeramoeba</taxon>
    </lineage>
</organism>